<accession>A0A6P5G0D5</accession>
<keyword evidence="3 6" id="KW-0812">Transmembrane</keyword>
<dbReference type="CDD" id="cd13132">
    <property type="entry name" value="MATE_eukaryotic"/>
    <property type="match status" value="1"/>
</dbReference>
<feature type="compositionally biased region" description="Acidic residues" evidence="7">
    <location>
        <begin position="31"/>
        <end position="44"/>
    </location>
</feature>
<feature type="transmembrane region" description="Helical" evidence="6">
    <location>
        <begin position="277"/>
        <end position="301"/>
    </location>
</feature>
<feature type="transmembrane region" description="Helical" evidence="6">
    <location>
        <begin position="457"/>
        <end position="476"/>
    </location>
</feature>
<evidence type="ECO:0000256" key="1">
    <source>
        <dbReference type="ARBA" id="ARBA00004141"/>
    </source>
</evidence>
<dbReference type="RefSeq" id="XP_020101814.1">
    <property type="nucleotide sequence ID" value="XM_020246225.1"/>
</dbReference>
<protein>
    <recommendedName>
        <fullName evidence="6">Protein DETOXIFICATION</fullName>
    </recommendedName>
    <alternativeName>
        <fullName evidence="6">Multidrug and toxic compound extrusion protein</fullName>
    </alternativeName>
</protein>
<feature type="transmembrane region" description="Helical" evidence="6">
    <location>
        <begin position="94"/>
        <end position="118"/>
    </location>
</feature>
<name>A0A6P5G0D5_ANACO</name>
<feature type="transmembrane region" description="Helical" evidence="6">
    <location>
        <begin position="205"/>
        <end position="224"/>
    </location>
</feature>
<feature type="transmembrane region" description="Helical" evidence="6">
    <location>
        <begin position="427"/>
        <end position="451"/>
    </location>
</feature>
<evidence type="ECO:0000256" key="5">
    <source>
        <dbReference type="ARBA" id="ARBA00023136"/>
    </source>
</evidence>
<feature type="region of interest" description="Disordered" evidence="7">
    <location>
        <begin position="1"/>
        <end position="45"/>
    </location>
</feature>
<dbReference type="InterPro" id="IPR002528">
    <property type="entry name" value="MATE_fam"/>
</dbReference>
<feature type="compositionally biased region" description="Basic and acidic residues" evidence="7">
    <location>
        <begin position="1"/>
        <end position="20"/>
    </location>
</feature>
<evidence type="ECO:0000256" key="4">
    <source>
        <dbReference type="ARBA" id="ARBA00022989"/>
    </source>
</evidence>
<evidence type="ECO:0000256" key="7">
    <source>
        <dbReference type="SAM" id="MobiDB-lite"/>
    </source>
</evidence>
<sequence>MESDLREKLLREEEGLDRPAPEGPAPAPEAKEEEEEVAEGEEEEGIKRKLVEENKKLWVVAGPSICTRFSTFGVTVITQAFIGHIGATELAAYALVSTVLMRFANGILLGMASALETLCGQSYGAKQYHMLGIYLQRSWLILLTCAIILLPIFVLTTPLLKLLGQEESIAIMAGTISLWYIPVMFSYVWAFTLQMYLQAQSKNIIITYLAVVTLAVHIFFSWLLTIKLGLGLRGVMSSMILAMWIPVLGQLAFVFFGGCPETWTGFSCLAFKDLGAIIRLSVSSGVMLCLELWYNTILVLLTGYMKNAEVAIDALSICLNINGWEMMISIGLLAAAGVRVANELGAGSAKRAKFAIVNVVITSFSIGSVLFVLFLLFRGRLAYIFTENPAVAKAVAELSPLLAFSILLNSVQPVLSGVAVGAGWQSVVAYVNITCYYLVGIPLGTMLGYGLHFHVQGIWIGMLLGTLVQTFVLLFITMRTDWEKQVVIAKERLNKWYLNQSKESNGRNGTP</sequence>
<dbReference type="Pfam" id="PF01554">
    <property type="entry name" value="MatE"/>
    <property type="match status" value="2"/>
</dbReference>
<evidence type="ECO:0000256" key="2">
    <source>
        <dbReference type="ARBA" id="ARBA00010199"/>
    </source>
</evidence>
<dbReference type="AlphaFoldDB" id="A0A6P5G0D5"/>
<evidence type="ECO:0000313" key="8">
    <source>
        <dbReference type="Proteomes" id="UP000515123"/>
    </source>
</evidence>
<feature type="transmembrane region" description="Helical" evidence="6">
    <location>
        <begin position="236"/>
        <end position="256"/>
    </location>
</feature>
<comment type="subcellular location">
    <subcellularLocation>
        <location evidence="1">Membrane</location>
        <topology evidence="1">Multi-pass membrane protein</topology>
    </subcellularLocation>
</comment>
<dbReference type="GO" id="GO:0015297">
    <property type="term" value="F:antiporter activity"/>
    <property type="evidence" value="ECO:0007669"/>
    <property type="project" value="InterPro"/>
</dbReference>
<dbReference type="GO" id="GO:0042910">
    <property type="term" value="F:xenobiotic transmembrane transporter activity"/>
    <property type="evidence" value="ECO:0007669"/>
    <property type="project" value="InterPro"/>
</dbReference>
<feature type="transmembrane region" description="Helical" evidence="6">
    <location>
        <begin position="354"/>
        <end position="378"/>
    </location>
</feature>
<dbReference type="GO" id="GO:1990961">
    <property type="term" value="P:xenobiotic detoxification by transmembrane export across the plasma membrane"/>
    <property type="evidence" value="ECO:0007669"/>
    <property type="project" value="InterPro"/>
</dbReference>
<dbReference type="OrthoDB" id="2126698at2759"/>
<dbReference type="NCBIfam" id="TIGR00797">
    <property type="entry name" value="matE"/>
    <property type="match status" value="1"/>
</dbReference>
<gene>
    <name evidence="9" type="primary">LOC109719498</name>
</gene>
<feature type="transmembrane region" description="Helical" evidence="6">
    <location>
        <begin position="169"/>
        <end position="193"/>
    </location>
</feature>
<keyword evidence="4 6" id="KW-1133">Transmembrane helix</keyword>
<feature type="transmembrane region" description="Helical" evidence="6">
    <location>
        <begin position="398"/>
        <end position="420"/>
    </location>
</feature>
<feature type="transmembrane region" description="Helical" evidence="6">
    <location>
        <begin position="57"/>
        <end position="82"/>
    </location>
</feature>
<dbReference type="PANTHER" id="PTHR11206">
    <property type="entry name" value="MULTIDRUG RESISTANCE PROTEIN"/>
    <property type="match status" value="1"/>
</dbReference>
<evidence type="ECO:0000313" key="9">
    <source>
        <dbReference type="RefSeq" id="XP_020101814.1"/>
    </source>
</evidence>
<feature type="transmembrane region" description="Helical" evidence="6">
    <location>
        <begin position="321"/>
        <end position="342"/>
    </location>
</feature>
<feature type="transmembrane region" description="Helical" evidence="6">
    <location>
        <begin position="139"/>
        <end position="163"/>
    </location>
</feature>
<evidence type="ECO:0000256" key="6">
    <source>
        <dbReference type="RuleBase" id="RU004914"/>
    </source>
</evidence>
<dbReference type="GO" id="GO:0016020">
    <property type="term" value="C:membrane"/>
    <property type="evidence" value="ECO:0007669"/>
    <property type="project" value="UniProtKB-SubCell"/>
</dbReference>
<reference evidence="9" key="2">
    <citation type="submission" date="2025-08" db="UniProtKB">
        <authorList>
            <consortium name="RefSeq"/>
        </authorList>
    </citation>
    <scope>IDENTIFICATION</scope>
    <source>
        <tissue evidence="9">Leaf</tissue>
    </source>
</reference>
<dbReference type="Proteomes" id="UP000515123">
    <property type="component" value="Linkage group 13"/>
</dbReference>
<dbReference type="GeneID" id="109719498"/>
<dbReference type="InterPro" id="IPR045069">
    <property type="entry name" value="MATE_euk"/>
</dbReference>
<proteinExistence type="inferred from homology"/>
<keyword evidence="8" id="KW-1185">Reference proteome</keyword>
<keyword evidence="5 6" id="KW-0472">Membrane</keyword>
<reference evidence="8" key="1">
    <citation type="journal article" date="2015" name="Nat. Genet.">
        <title>The pineapple genome and the evolution of CAM photosynthesis.</title>
        <authorList>
            <person name="Ming R."/>
            <person name="VanBuren R."/>
            <person name="Wai C.M."/>
            <person name="Tang H."/>
            <person name="Schatz M.C."/>
            <person name="Bowers J.E."/>
            <person name="Lyons E."/>
            <person name="Wang M.L."/>
            <person name="Chen J."/>
            <person name="Biggers E."/>
            <person name="Zhang J."/>
            <person name="Huang L."/>
            <person name="Zhang L."/>
            <person name="Miao W."/>
            <person name="Zhang J."/>
            <person name="Ye Z."/>
            <person name="Miao C."/>
            <person name="Lin Z."/>
            <person name="Wang H."/>
            <person name="Zhou H."/>
            <person name="Yim W.C."/>
            <person name="Priest H.D."/>
            <person name="Zheng C."/>
            <person name="Woodhouse M."/>
            <person name="Edger P.P."/>
            <person name="Guyot R."/>
            <person name="Guo H.B."/>
            <person name="Guo H."/>
            <person name="Zheng G."/>
            <person name="Singh R."/>
            <person name="Sharma A."/>
            <person name="Min X."/>
            <person name="Zheng Y."/>
            <person name="Lee H."/>
            <person name="Gurtowski J."/>
            <person name="Sedlazeck F.J."/>
            <person name="Harkess A."/>
            <person name="McKain M.R."/>
            <person name="Liao Z."/>
            <person name="Fang J."/>
            <person name="Liu J."/>
            <person name="Zhang X."/>
            <person name="Zhang Q."/>
            <person name="Hu W."/>
            <person name="Qin Y."/>
            <person name="Wang K."/>
            <person name="Chen L.Y."/>
            <person name="Shirley N."/>
            <person name="Lin Y.R."/>
            <person name="Liu L.Y."/>
            <person name="Hernandez A.G."/>
            <person name="Wright C.L."/>
            <person name="Bulone V."/>
            <person name="Tuskan G.A."/>
            <person name="Heath K."/>
            <person name="Zee F."/>
            <person name="Moore P.H."/>
            <person name="Sunkar R."/>
            <person name="Leebens-Mack J.H."/>
            <person name="Mockler T."/>
            <person name="Bennetzen J.L."/>
            <person name="Freeling M."/>
            <person name="Sankoff D."/>
            <person name="Paterson A.H."/>
            <person name="Zhu X."/>
            <person name="Yang X."/>
            <person name="Smith J.A."/>
            <person name="Cushman J.C."/>
            <person name="Paull R.E."/>
            <person name="Yu Q."/>
        </authorList>
    </citation>
    <scope>NUCLEOTIDE SEQUENCE [LARGE SCALE GENOMIC DNA]</scope>
    <source>
        <strain evidence="8">cv. F153</strain>
    </source>
</reference>
<comment type="similarity">
    <text evidence="2 6">Belongs to the multi antimicrobial extrusion (MATE) (TC 2.A.66.1) family.</text>
</comment>
<organism evidence="8 9">
    <name type="scientific">Ananas comosus</name>
    <name type="common">Pineapple</name>
    <name type="synonym">Ananas ananas</name>
    <dbReference type="NCBI Taxonomy" id="4615"/>
    <lineage>
        <taxon>Eukaryota</taxon>
        <taxon>Viridiplantae</taxon>
        <taxon>Streptophyta</taxon>
        <taxon>Embryophyta</taxon>
        <taxon>Tracheophyta</taxon>
        <taxon>Spermatophyta</taxon>
        <taxon>Magnoliopsida</taxon>
        <taxon>Liliopsida</taxon>
        <taxon>Poales</taxon>
        <taxon>Bromeliaceae</taxon>
        <taxon>Bromelioideae</taxon>
        <taxon>Ananas</taxon>
    </lineage>
</organism>
<evidence type="ECO:0000256" key="3">
    <source>
        <dbReference type="ARBA" id="ARBA00022692"/>
    </source>
</evidence>